<dbReference type="InterPro" id="IPR016490">
    <property type="entry name" value="Tscrpt_reg_HTH_AF0396-typ3"/>
</dbReference>
<dbReference type="OrthoDB" id="330490at2157"/>
<evidence type="ECO:0000259" key="1">
    <source>
        <dbReference type="Pfam" id="PF08350"/>
    </source>
</evidence>
<evidence type="ECO:0000313" key="3">
    <source>
        <dbReference type="EMBL" id="TGC08755.1"/>
    </source>
</evidence>
<proteinExistence type="predicted"/>
<dbReference type="InterPro" id="IPR036390">
    <property type="entry name" value="WH_DNA-bd_sf"/>
</dbReference>
<dbReference type="InterPro" id="IPR057527">
    <property type="entry name" value="HVO_A0261-like_N"/>
</dbReference>
<feature type="domain" description="Methanogenesis regulatory protein FilR1 middle" evidence="1">
    <location>
        <begin position="125"/>
        <end position="253"/>
    </location>
</feature>
<evidence type="ECO:0000259" key="2">
    <source>
        <dbReference type="Pfam" id="PF25213"/>
    </source>
</evidence>
<dbReference type="Pfam" id="PF25213">
    <property type="entry name" value="HVO_A0261_N"/>
    <property type="match status" value="1"/>
</dbReference>
<sequence length="261" mass="30369">MKKPLLDLIFASDKRKSALLLLQNGPLMMETLLNSLNTTRQSLLPQMRILEEHHLITKSDDSFGLTTIGELIVDEMVSLVDTVDVLDTDVGYWGTHDLDFIPEYLFKRINELAEIQIINPPVVNIHDLMQELYNASKDSRSLNLATVFYHPQFPELFADLVKLNIHVYLIISRDLLDKFTIKVGEDLDELLKSQYFHLSVYSKEMNFMSFAYSDTFFRISPLKNTGEYDYTYLISFNEQAIEWGKDLFAYYFNDSKSVYEL</sequence>
<feature type="domain" description="HVO-A0261-like N-terminal" evidence="2">
    <location>
        <begin position="9"/>
        <end position="85"/>
    </location>
</feature>
<dbReference type="RefSeq" id="WP_135389940.1">
    <property type="nucleotide sequence ID" value="NZ_PGGK01000008.1"/>
</dbReference>
<dbReference type="AlphaFoldDB" id="A0A4E0PYK0"/>
<evidence type="ECO:0000313" key="4">
    <source>
        <dbReference type="Proteomes" id="UP000297295"/>
    </source>
</evidence>
<protein>
    <submittedName>
        <fullName evidence="3">Transcriptional regulator</fullName>
    </submittedName>
</protein>
<accession>A0A4E0PYK0</accession>
<organism evidence="3 4">
    <name type="scientific">Methanolobus halotolerans</name>
    <dbReference type="NCBI Taxonomy" id="2052935"/>
    <lineage>
        <taxon>Archaea</taxon>
        <taxon>Methanobacteriati</taxon>
        <taxon>Methanobacteriota</taxon>
        <taxon>Stenosarchaea group</taxon>
        <taxon>Methanomicrobia</taxon>
        <taxon>Methanosarcinales</taxon>
        <taxon>Methanosarcinaceae</taxon>
        <taxon>Methanolobus</taxon>
    </lineage>
</organism>
<dbReference type="Pfam" id="PF08350">
    <property type="entry name" value="FilR1_middle"/>
    <property type="match status" value="1"/>
</dbReference>
<dbReference type="PIRSF" id="PIRSF006692">
    <property type="entry name" value="TF_HTH_AF0396_prd"/>
    <property type="match status" value="1"/>
</dbReference>
<name>A0A4E0PYK0_9EURY</name>
<dbReference type="SUPFAM" id="SSF46785">
    <property type="entry name" value="Winged helix' DNA-binding domain"/>
    <property type="match status" value="1"/>
</dbReference>
<dbReference type="EMBL" id="PGGK01000008">
    <property type="protein sequence ID" value="TGC08755.1"/>
    <property type="molecule type" value="Genomic_DNA"/>
</dbReference>
<keyword evidence="4" id="KW-1185">Reference proteome</keyword>
<reference evidence="3 4" key="1">
    <citation type="submission" date="2017-11" db="EMBL/GenBank/DDBJ databases">
        <title>Isolation and Characterization of Methanogenic Archaea from Saline Meromictic Lake at Siberia.</title>
        <authorList>
            <person name="Shen Y."/>
            <person name="Huang H.-H."/>
            <person name="Lai M.-C."/>
            <person name="Chen S.-C."/>
        </authorList>
    </citation>
    <scope>NUCLEOTIDE SEQUENCE [LARGE SCALE GENOMIC DNA]</scope>
    <source>
        <strain evidence="3 4">SY-01</strain>
    </source>
</reference>
<comment type="caution">
    <text evidence="3">The sequence shown here is derived from an EMBL/GenBank/DDBJ whole genome shotgun (WGS) entry which is preliminary data.</text>
</comment>
<gene>
    <name evidence="3" type="ORF">CUN85_08795</name>
</gene>
<dbReference type="InterPro" id="IPR013561">
    <property type="entry name" value="FilR1_middle_dom"/>
</dbReference>
<dbReference type="Proteomes" id="UP000297295">
    <property type="component" value="Unassembled WGS sequence"/>
</dbReference>